<feature type="compositionally biased region" description="Basic and acidic residues" evidence="1">
    <location>
        <begin position="1"/>
        <end position="13"/>
    </location>
</feature>
<reference evidence="4" key="1">
    <citation type="journal article" date="2019" name="Int. J. Syst. Evol. Microbiol.">
        <title>The Global Catalogue of Microorganisms (GCM) 10K type strain sequencing project: providing services to taxonomists for standard genome sequencing and annotation.</title>
        <authorList>
            <consortium name="The Broad Institute Genomics Platform"/>
            <consortium name="The Broad Institute Genome Sequencing Center for Infectious Disease"/>
            <person name="Wu L."/>
            <person name="Ma J."/>
        </authorList>
    </citation>
    <scope>NUCLEOTIDE SEQUENCE [LARGE SCALE GENOMIC DNA]</scope>
    <source>
        <strain evidence="4">CGMCC 1.15277</strain>
    </source>
</reference>
<name>A0ABW1X0D8_9ACTN</name>
<evidence type="ECO:0000313" key="4">
    <source>
        <dbReference type="Proteomes" id="UP001596266"/>
    </source>
</evidence>
<sequence>MAKTESKKSDKLSGKRQGKVSSSKRTSGEPVVGRDSSLRALLRAPQGSVRIADLDPAAAPGYPGKGKADAEKQTLAMGPKISDLQERLYANGREDESAPRVLLILQGMDTSGKGGVIRHAIGMVDPQGIHLHAFKAPTDEERQHDFLWRIRRAVPGPGMIGIFDRSQYEDVLIGRVDELVPVEEWEQRYDQINEFEKELTDSGIRVVKCFLNISADEQKARLLERLENPEKYWKYNPGDVDSRSKWPAYMEAYADLLERCNPDSAPWFVIPSDKKWYRNWAVAQILLETLQDMDLGWPPADFDVDVEMERVKSC</sequence>
<dbReference type="PANTHER" id="PTHR34383:SF3">
    <property type="entry name" value="POLYPHOSPHATE:AMP PHOSPHOTRANSFERASE"/>
    <property type="match status" value="1"/>
</dbReference>
<keyword evidence="3" id="KW-0808">Transferase</keyword>
<evidence type="ECO:0000313" key="3">
    <source>
        <dbReference type="EMBL" id="MFC6396968.1"/>
    </source>
</evidence>
<dbReference type="Pfam" id="PF03976">
    <property type="entry name" value="PPK2"/>
    <property type="match status" value="1"/>
</dbReference>
<evidence type="ECO:0000259" key="2">
    <source>
        <dbReference type="Pfam" id="PF03976"/>
    </source>
</evidence>
<dbReference type="SUPFAM" id="SSF52540">
    <property type="entry name" value="P-loop containing nucleoside triphosphate hydrolases"/>
    <property type="match status" value="1"/>
</dbReference>
<proteinExistence type="predicted"/>
<dbReference type="GO" id="GO:0016301">
    <property type="term" value="F:kinase activity"/>
    <property type="evidence" value="ECO:0007669"/>
    <property type="project" value="UniProtKB-KW"/>
</dbReference>
<dbReference type="Gene3D" id="3.40.50.300">
    <property type="entry name" value="P-loop containing nucleotide triphosphate hydrolases"/>
    <property type="match status" value="1"/>
</dbReference>
<accession>A0ABW1X0D8</accession>
<protein>
    <submittedName>
        <fullName evidence="3">Polyphosphate kinase 2 family protein</fullName>
    </submittedName>
</protein>
<keyword evidence="4" id="KW-1185">Reference proteome</keyword>
<dbReference type="Proteomes" id="UP001596266">
    <property type="component" value="Unassembled WGS sequence"/>
</dbReference>
<feature type="region of interest" description="Disordered" evidence="1">
    <location>
        <begin position="1"/>
        <end position="77"/>
    </location>
</feature>
<evidence type="ECO:0000256" key="1">
    <source>
        <dbReference type="SAM" id="MobiDB-lite"/>
    </source>
</evidence>
<dbReference type="InterPro" id="IPR027417">
    <property type="entry name" value="P-loop_NTPase"/>
</dbReference>
<gene>
    <name evidence="3" type="ORF">ACFP57_08250</name>
</gene>
<organism evidence="3 4">
    <name type="scientific">Luteococcus sanguinis</name>
    <dbReference type="NCBI Taxonomy" id="174038"/>
    <lineage>
        <taxon>Bacteria</taxon>
        <taxon>Bacillati</taxon>
        <taxon>Actinomycetota</taxon>
        <taxon>Actinomycetes</taxon>
        <taxon>Propionibacteriales</taxon>
        <taxon>Propionibacteriaceae</taxon>
        <taxon>Luteococcus</taxon>
    </lineage>
</organism>
<keyword evidence="3" id="KW-0418">Kinase</keyword>
<dbReference type="NCBIfam" id="TIGR03709">
    <property type="entry name" value="PPK2_rel_1"/>
    <property type="match status" value="1"/>
</dbReference>
<dbReference type="PANTHER" id="PTHR34383">
    <property type="entry name" value="POLYPHOSPHATE:AMP PHOSPHOTRANSFERASE-RELATED"/>
    <property type="match status" value="1"/>
</dbReference>
<feature type="domain" description="Polyphosphate kinase-2-related" evidence="2">
    <location>
        <begin position="68"/>
        <end position="294"/>
    </location>
</feature>
<comment type="caution">
    <text evidence="3">The sequence shown here is derived from an EMBL/GenBank/DDBJ whole genome shotgun (WGS) entry which is preliminary data.</text>
</comment>
<dbReference type="InterPro" id="IPR022488">
    <property type="entry name" value="PPK2-related"/>
</dbReference>
<dbReference type="EMBL" id="JBHSUA010000018">
    <property type="protein sequence ID" value="MFC6396968.1"/>
    <property type="molecule type" value="Genomic_DNA"/>
</dbReference>
<dbReference type="InterPro" id="IPR022300">
    <property type="entry name" value="PPK2-rel_1"/>
</dbReference>
<dbReference type="RefSeq" id="WP_343884831.1">
    <property type="nucleotide sequence ID" value="NZ_BAAAKI010000003.1"/>
</dbReference>